<dbReference type="STRING" id="1089455.MOPEL_011_00240"/>
<evidence type="ECO:0000256" key="2">
    <source>
        <dbReference type="PROSITE-ProRule" id="PRU00169"/>
    </source>
</evidence>
<dbReference type="InterPro" id="IPR011006">
    <property type="entry name" value="CheY-like_superfamily"/>
</dbReference>
<dbReference type="PROSITE" id="PS51755">
    <property type="entry name" value="OMPR_PHOB"/>
    <property type="match status" value="1"/>
</dbReference>
<dbReference type="EMBL" id="BAFE01000011">
    <property type="protein sequence ID" value="GAB47442.1"/>
    <property type="molecule type" value="Genomic_DNA"/>
</dbReference>
<dbReference type="Proteomes" id="UP000004367">
    <property type="component" value="Unassembled WGS sequence"/>
</dbReference>
<dbReference type="InterPro" id="IPR001789">
    <property type="entry name" value="Sig_transdc_resp-reg_receiver"/>
</dbReference>
<evidence type="ECO:0000313" key="7">
    <source>
        <dbReference type="Proteomes" id="UP000004367"/>
    </source>
</evidence>
<dbReference type="GO" id="GO:0005829">
    <property type="term" value="C:cytosol"/>
    <property type="evidence" value="ECO:0007669"/>
    <property type="project" value="TreeGrafter"/>
</dbReference>
<dbReference type="SUPFAM" id="SSF52172">
    <property type="entry name" value="CheY-like"/>
    <property type="match status" value="1"/>
</dbReference>
<evidence type="ECO:0000256" key="1">
    <source>
        <dbReference type="ARBA" id="ARBA00023125"/>
    </source>
</evidence>
<dbReference type="OrthoDB" id="9812490at2"/>
<dbReference type="Pfam" id="PF00072">
    <property type="entry name" value="Response_reg"/>
    <property type="match status" value="1"/>
</dbReference>
<dbReference type="InterPro" id="IPR039420">
    <property type="entry name" value="WalR-like"/>
</dbReference>
<evidence type="ECO:0000259" key="4">
    <source>
        <dbReference type="PROSITE" id="PS50110"/>
    </source>
</evidence>
<dbReference type="CDD" id="cd00383">
    <property type="entry name" value="trans_reg_C"/>
    <property type="match status" value="1"/>
</dbReference>
<proteinExistence type="predicted"/>
<protein>
    <submittedName>
        <fullName evidence="6">Two-component response regulator</fullName>
    </submittedName>
</protein>
<dbReference type="InterPro" id="IPR036388">
    <property type="entry name" value="WH-like_DNA-bd_sf"/>
</dbReference>
<dbReference type="GO" id="GO:0000156">
    <property type="term" value="F:phosphorelay response regulator activity"/>
    <property type="evidence" value="ECO:0007669"/>
    <property type="project" value="TreeGrafter"/>
</dbReference>
<comment type="caution">
    <text evidence="6">The sequence shown here is derived from an EMBL/GenBank/DDBJ whole genome shotgun (WGS) entry which is preliminary data.</text>
</comment>
<dbReference type="SMART" id="SM00448">
    <property type="entry name" value="REC"/>
    <property type="match status" value="1"/>
</dbReference>
<dbReference type="InterPro" id="IPR001867">
    <property type="entry name" value="OmpR/PhoB-type_DNA-bd"/>
</dbReference>
<dbReference type="PANTHER" id="PTHR48111:SF36">
    <property type="entry name" value="TRANSCRIPTIONAL REGULATORY PROTEIN CUTR"/>
    <property type="match status" value="1"/>
</dbReference>
<reference evidence="6 7" key="1">
    <citation type="submission" date="2012-02" db="EMBL/GenBank/DDBJ databases">
        <title>Whole genome shotgun sequence of Mobilicoccus pelagius NBRC 104925.</title>
        <authorList>
            <person name="Yoshida Y."/>
            <person name="Hosoyama A."/>
            <person name="Tsuchikane K."/>
            <person name="Katsumata H."/>
            <person name="Yamazaki S."/>
            <person name="Fujita N."/>
        </authorList>
    </citation>
    <scope>NUCLEOTIDE SEQUENCE [LARGE SCALE GENOMIC DNA]</scope>
    <source>
        <strain evidence="6 7">NBRC 104925</strain>
    </source>
</reference>
<dbReference type="Pfam" id="PF00486">
    <property type="entry name" value="Trans_reg_C"/>
    <property type="match status" value="1"/>
</dbReference>
<dbReference type="GO" id="GO:0000976">
    <property type="term" value="F:transcription cis-regulatory region binding"/>
    <property type="evidence" value="ECO:0007669"/>
    <property type="project" value="TreeGrafter"/>
</dbReference>
<keyword evidence="7" id="KW-1185">Reference proteome</keyword>
<dbReference type="GO" id="GO:0032993">
    <property type="term" value="C:protein-DNA complex"/>
    <property type="evidence" value="ECO:0007669"/>
    <property type="project" value="TreeGrafter"/>
</dbReference>
<dbReference type="PANTHER" id="PTHR48111">
    <property type="entry name" value="REGULATOR OF RPOS"/>
    <property type="match status" value="1"/>
</dbReference>
<feature type="domain" description="OmpR/PhoB-type" evidence="5">
    <location>
        <begin position="127"/>
        <end position="222"/>
    </location>
</feature>
<name>H5UNY4_9MICO</name>
<feature type="domain" description="Response regulatory" evidence="4">
    <location>
        <begin position="5"/>
        <end position="119"/>
    </location>
</feature>
<dbReference type="SMART" id="SM00862">
    <property type="entry name" value="Trans_reg_C"/>
    <property type="match status" value="1"/>
</dbReference>
<sequence length="224" mass="24456">MGGVRVLLLEDDLELRSSVATVLRRRSYAVDEAATIADADERLSVNSYDVAVLDRGLPDGDAADMLRDLRSRGCAVPVLFLSAWADIHDRVRGLDAGGDDYLVKPFAMEELLARLRSLTRRPAGAVDSVLALGDIEVDLARVQAARGGRSILLTPKEFGLLVYLLRNAGRVVSRAELLEHCWDEFADPSSNVVDVRIRLLRSKIGDPPVIHTVRGVGFVAEARS</sequence>
<evidence type="ECO:0000259" key="5">
    <source>
        <dbReference type="PROSITE" id="PS51755"/>
    </source>
</evidence>
<evidence type="ECO:0000256" key="3">
    <source>
        <dbReference type="PROSITE-ProRule" id="PRU01091"/>
    </source>
</evidence>
<dbReference type="GO" id="GO:0006355">
    <property type="term" value="P:regulation of DNA-templated transcription"/>
    <property type="evidence" value="ECO:0007669"/>
    <property type="project" value="InterPro"/>
</dbReference>
<dbReference type="Gene3D" id="3.40.50.2300">
    <property type="match status" value="1"/>
</dbReference>
<dbReference type="eggNOG" id="COG0745">
    <property type="taxonomic scope" value="Bacteria"/>
</dbReference>
<dbReference type="Gene3D" id="6.10.250.690">
    <property type="match status" value="1"/>
</dbReference>
<feature type="modified residue" description="4-aspartylphosphate" evidence="2">
    <location>
        <position position="54"/>
    </location>
</feature>
<organism evidence="6 7">
    <name type="scientific">Mobilicoccus pelagius NBRC 104925</name>
    <dbReference type="NCBI Taxonomy" id="1089455"/>
    <lineage>
        <taxon>Bacteria</taxon>
        <taxon>Bacillati</taxon>
        <taxon>Actinomycetota</taxon>
        <taxon>Actinomycetes</taxon>
        <taxon>Micrococcales</taxon>
        <taxon>Dermatophilaceae</taxon>
        <taxon>Mobilicoccus</taxon>
    </lineage>
</organism>
<evidence type="ECO:0000313" key="6">
    <source>
        <dbReference type="EMBL" id="GAB47442.1"/>
    </source>
</evidence>
<accession>H5UNY4</accession>
<keyword evidence="1 3" id="KW-0238">DNA-binding</keyword>
<dbReference type="AlphaFoldDB" id="H5UNY4"/>
<gene>
    <name evidence="6" type="primary">cutR</name>
    <name evidence="6" type="ORF">MOPEL_011_00240</name>
</gene>
<feature type="DNA-binding region" description="OmpR/PhoB-type" evidence="3">
    <location>
        <begin position="127"/>
        <end position="222"/>
    </location>
</feature>
<dbReference type="PROSITE" id="PS50110">
    <property type="entry name" value="RESPONSE_REGULATORY"/>
    <property type="match status" value="1"/>
</dbReference>
<keyword evidence="2" id="KW-0597">Phosphoprotein</keyword>
<dbReference type="Gene3D" id="1.10.10.10">
    <property type="entry name" value="Winged helix-like DNA-binding domain superfamily/Winged helix DNA-binding domain"/>
    <property type="match status" value="1"/>
</dbReference>
<dbReference type="RefSeq" id="WP_009481340.1">
    <property type="nucleotide sequence ID" value="NZ_BAFE01000011.1"/>
</dbReference>